<gene>
    <name evidence="2" type="ORF">SAMN04488503_2123</name>
</gene>
<dbReference type="InterPro" id="IPR047140">
    <property type="entry name" value="LabA"/>
</dbReference>
<dbReference type="PANTHER" id="PTHR35458:SF8">
    <property type="entry name" value="SLR0650 PROTEIN"/>
    <property type="match status" value="1"/>
</dbReference>
<name>A0A239ANQ5_9BACT</name>
<dbReference type="Proteomes" id="UP000198324">
    <property type="component" value="Unassembled WGS sequence"/>
</dbReference>
<organism evidence="2 3">
    <name type="scientific">Humidesulfovibrio mexicanus</name>
    <dbReference type="NCBI Taxonomy" id="147047"/>
    <lineage>
        <taxon>Bacteria</taxon>
        <taxon>Pseudomonadati</taxon>
        <taxon>Thermodesulfobacteriota</taxon>
        <taxon>Desulfovibrionia</taxon>
        <taxon>Desulfovibrionales</taxon>
        <taxon>Desulfovibrionaceae</taxon>
        <taxon>Humidesulfovibrio</taxon>
    </lineage>
</organism>
<dbReference type="AlphaFoldDB" id="A0A239ANQ5"/>
<dbReference type="Gene3D" id="3.40.50.1010">
    <property type="entry name" value="5'-nuclease"/>
    <property type="match status" value="1"/>
</dbReference>
<proteinExistence type="predicted"/>
<reference evidence="2 3" key="1">
    <citation type="submission" date="2017-06" db="EMBL/GenBank/DDBJ databases">
        <authorList>
            <person name="Kim H.J."/>
            <person name="Triplett B.A."/>
        </authorList>
    </citation>
    <scope>NUCLEOTIDE SEQUENCE [LARGE SCALE GENOMIC DNA]</scope>
    <source>
        <strain evidence="2 3">DSM 13116</strain>
    </source>
</reference>
<dbReference type="InterPro" id="IPR021139">
    <property type="entry name" value="NYN"/>
</dbReference>
<dbReference type="EMBL" id="FZOC01000004">
    <property type="protein sequence ID" value="SNR97316.1"/>
    <property type="molecule type" value="Genomic_DNA"/>
</dbReference>
<evidence type="ECO:0000259" key="1">
    <source>
        <dbReference type="Pfam" id="PF01936"/>
    </source>
</evidence>
<sequence length="263" mass="29712">MQRFAFFVDGSNLYGSMRTMNLEIANYGQLYAHIYREAVRSWQEVTLPTAPVAAQLRRVYWYGVGSMDEWDLSAPQSRQALRAAFVRDAEIRALWMTRASMTNPSLPEAELEEAAWNACAADFRDWYAAKGRALEGMRRFYAGVRASSDLIDIREAGHWKVNFLHRLVEEKGLDTTLAVDMVALQDNYDVALVVSGDADAIPSMRHLKERGKHIGAVEFIGGAAQDVRGRAFSSRLRLHADFVVRIHEQDLLHLDHRNKGANG</sequence>
<evidence type="ECO:0000313" key="2">
    <source>
        <dbReference type="EMBL" id="SNR97316.1"/>
    </source>
</evidence>
<dbReference type="Pfam" id="PF01936">
    <property type="entry name" value="NYN"/>
    <property type="match status" value="1"/>
</dbReference>
<accession>A0A239ANQ5</accession>
<protein>
    <submittedName>
        <fullName evidence="2">NYN domain-containing protein</fullName>
    </submittedName>
</protein>
<dbReference type="RefSeq" id="WP_089274347.1">
    <property type="nucleotide sequence ID" value="NZ_FZOC01000004.1"/>
</dbReference>
<evidence type="ECO:0000313" key="3">
    <source>
        <dbReference type="Proteomes" id="UP000198324"/>
    </source>
</evidence>
<dbReference type="OrthoDB" id="9794137at2"/>
<feature type="domain" description="NYN" evidence="1">
    <location>
        <begin position="168"/>
        <end position="215"/>
    </location>
</feature>
<dbReference type="PANTHER" id="PTHR35458">
    <property type="entry name" value="SLR0755 PROTEIN"/>
    <property type="match status" value="1"/>
</dbReference>
<dbReference type="GO" id="GO:0004540">
    <property type="term" value="F:RNA nuclease activity"/>
    <property type="evidence" value="ECO:0007669"/>
    <property type="project" value="InterPro"/>
</dbReference>
<keyword evidence="3" id="KW-1185">Reference proteome</keyword>